<protein>
    <submittedName>
        <fullName evidence="2">Uncharacterized protein</fullName>
    </submittedName>
</protein>
<feature type="transmembrane region" description="Helical" evidence="1">
    <location>
        <begin position="6"/>
        <end position="31"/>
    </location>
</feature>
<keyword evidence="1" id="KW-0472">Membrane</keyword>
<dbReference type="Proteomes" id="UP000269265">
    <property type="component" value="Unassembled WGS sequence"/>
</dbReference>
<organism evidence="2 3">
    <name type="scientific">Aquabacterium soli</name>
    <dbReference type="NCBI Taxonomy" id="2493092"/>
    <lineage>
        <taxon>Bacteria</taxon>
        <taxon>Pseudomonadati</taxon>
        <taxon>Pseudomonadota</taxon>
        <taxon>Betaproteobacteria</taxon>
        <taxon>Burkholderiales</taxon>
        <taxon>Aquabacterium</taxon>
    </lineage>
</organism>
<sequence>MGFLDALIHLFNFLLPALAMALLLPSLARLLWWRTLRGLGWVLTRRVAFAGVAVLVAGLVIAGRDGAMGTYAALVISAALVVWWTGFKGRA</sequence>
<keyword evidence="3" id="KW-1185">Reference proteome</keyword>
<gene>
    <name evidence="2" type="ORF">EIP75_08835</name>
</gene>
<dbReference type="RefSeq" id="WP_125242901.1">
    <property type="nucleotide sequence ID" value="NZ_RSED01000006.1"/>
</dbReference>
<accession>A0A3R8T5E5</accession>
<dbReference type="AlphaFoldDB" id="A0A3R8T5E5"/>
<evidence type="ECO:0000313" key="3">
    <source>
        <dbReference type="Proteomes" id="UP000269265"/>
    </source>
</evidence>
<dbReference type="EMBL" id="RSED01000006">
    <property type="protein sequence ID" value="RRS04527.1"/>
    <property type="molecule type" value="Genomic_DNA"/>
</dbReference>
<name>A0A3R8T5E5_9BURK</name>
<keyword evidence="1" id="KW-0812">Transmembrane</keyword>
<comment type="caution">
    <text evidence="2">The sequence shown here is derived from an EMBL/GenBank/DDBJ whole genome shotgun (WGS) entry which is preliminary data.</text>
</comment>
<evidence type="ECO:0000256" key="1">
    <source>
        <dbReference type="SAM" id="Phobius"/>
    </source>
</evidence>
<evidence type="ECO:0000313" key="2">
    <source>
        <dbReference type="EMBL" id="RRS04527.1"/>
    </source>
</evidence>
<feature type="transmembrane region" description="Helical" evidence="1">
    <location>
        <begin position="43"/>
        <end position="62"/>
    </location>
</feature>
<proteinExistence type="predicted"/>
<feature type="transmembrane region" description="Helical" evidence="1">
    <location>
        <begin position="68"/>
        <end position="87"/>
    </location>
</feature>
<keyword evidence="1" id="KW-1133">Transmembrane helix</keyword>
<reference evidence="2 3" key="1">
    <citation type="submission" date="2018-12" db="EMBL/GenBank/DDBJ databases">
        <title>The whole draft genome of Aquabacterium sp. SJQ9.</title>
        <authorList>
            <person name="Sun L."/>
            <person name="Gao X."/>
            <person name="Chen W."/>
            <person name="Huang K."/>
        </authorList>
    </citation>
    <scope>NUCLEOTIDE SEQUENCE [LARGE SCALE GENOMIC DNA]</scope>
    <source>
        <strain evidence="2 3">SJQ9</strain>
    </source>
</reference>